<evidence type="ECO:0000256" key="1">
    <source>
        <dbReference type="SAM" id="MobiDB-lite"/>
    </source>
</evidence>
<sequence>MDQREHQMQSLSICQRLFYFILKSFASQAFKIVTLGPPLNPGSPQVPISSAAHDGAGSKSDHPMAQGRRPCEAALSGVKAELEQGNASGNLGPFGSHGREFPPVQYADSSVNSGKRSEEEEGMSSAAVAQPKAPKKMVSMNDVVEEMSTPKKNKKMNKNTKNLTSLEREEDDPKPLRSIEGGV</sequence>
<protein>
    <submittedName>
        <fullName evidence="2">Uncharacterized protein</fullName>
    </submittedName>
</protein>
<feature type="region of interest" description="Disordered" evidence="1">
    <location>
        <begin position="44"/>
        <end position="73"/>
    </location>
</feature>
<reference evidence="2" key="1">
    <citation type="submission" date="2020-12" db="EMBL/GenBank/DDBJ databases">
        <title>WGS assembly of Carya illinoinensis cv. Pawnee.</title>
        <authorList>
            <person name="Platts A."/>
            <person name="Shu S."/>
            <person name="Wright S."/>
            <person name="Barry K."/>
            <person name="Edger P."/>
            <person name="Pires J.C."/>
            <person name="Schmutz J."/>
        </authorList>
    </citation>
    <scope>NUCLEOTIDE SEQUENCE</scope>
    <source>
        <tissue evidence="2">Leaf</tissue>
    </source>
</reference>
<name>A0A8T1PWT7_CARIL</name>
<feature type="region of interest" description="Disordered" evidence="1">
    <location>
        <begin position="106"/>
        <end position="183"/>
    </location>
</feature>
<comment type="caution">
    <text evidence="2">The sequence shown here is derived from an EMBL/GenBank/DDBJ whole genome shotgun (WGS) entry which is preliminary data.</text>
</comment>
<gene>
    <name evidence="2" type="ORF">CIPAW_08G167200</name>
</gene>
<dbReference type="Proteomes" id="UP000811609">
    <property type="component" value="Chromosome 8"/>
</dbReference>
<proteinExistence type="predicted"/>
<evidence type="ECO:0000313" key="2">
    <source>
        <dbReference type="EMBL" id="KAG6646063.1"/>
    </source>
</evidence>
<organism evidence="2 3">
    <name type="scientific">Carya illinoinensis</name>
    <name type="common">Pecan</name>
    <dbReference type="NCBI Taxonomy" id="32201"/>
    <lineage>
        <taxon>Eukaryota</taxon>
        <taxon>Viridiplantae</taxon>
        <taxon>Streptophyta</taxon>
        <taxon>Embryophyta</taxon>
        <taxon>Tracheophyta</taxon>
        <taxon>Spermatophyta</taxon>
        <taxon>Magnoliopsida</taxon>
        <taxon>eudicotyledons</taxon>
        <taxon>Gunneridae</taxon>
        <taxon>Pentapetalae</taxon>
        <taxon>rosids</taxon>
        <taxon>fabids</taxon>
        <taxon>Fagales</taxon>
        <taxon>Juglandaceae</taxon>
        <taxon>Carya</taxon>
    </lineage>
</organism>
<dbReference type="EMBL" id="CM031816">
    <property type="protein sequence ID" value="KAG6646063.1"/>
    <property type="molecule type" value="Genomic_DNA"/>
</dbReference>
<keyword evidence="3" id="KW-1185">Reference proteome</keyword>
<dbReference type="OrthoDB" id="1531937at2759"/>
<dbReference type="AlphaFoldDB" id="A0A8T1PWT7"/>
<evidence type="ECO:0000313" key="3">
    <source>
        <dbReference type="Proteomes" id="UP000811609"/>
    </source>
</evidence>
<accession>A0A8T1PWT7</accession>